<dbReference type="EMBL" id="CP030750">
    <property type="protein sequence ID" value="AXA24266.1"/>
    <property type="molecule type" value="Genomic_DNA"/>
</dbReference>
<accession>A0AAD0L5J8</accession>
<feature type="coiled-coil region" evidence="1">
    <location>
        <begin position="18"/>
        <end position="54"/>
    </location>
</feature>
<evidence type="ECO:0000256" key="1">
    <source>
        <dbReference type="SAM" id="Coils"/>
    </source>
</evidence>
<keyword evidence="1" id="KW-0175">Coiled coil</keyword>
<evidence type="ECO:0000313" key="3">
    <source>
        <dbReference type="Proteomes" id="UP000251617"/>
    </source>
</evidence>
<reference evidence="2 3" key="1">
    <citation type="submission" date="2018-06" db="EMBL/GenBank/DDBJ databases">
        <title>The genome of Pseudomonas putida NX-1, a lignin degrader.</title>
        <authorList>
            <person name="Xu Z."/>
        </authorList>
    </citation>
    <scope>NUCLEOTIDE SEQUENCE [LARGE SCALE GENOMIC DNA]</scope>
    <source>
        <strain evidence="2 3">NX-1</strain>
    </source>
</reference>
<organism evidence="2 3">
    <name type="scientific">Pseudomonas putida</name>
    <name type="common">Arthrobacter siderocapsulatus</name>
    <dbReference type="NCBI Taxonomy" id="303"/>
    <lineage>
        <taxon>Bacteria</taxon>
        <taxon>Pseudomonadati</taxon>
        <taxon>Pseudomonadota</taxon>
        <taxon>Gammaproteobacteria</taxon>
        <taxon>Pseudomonadales</taxon>
        <taxon>Pseudomonadaceae</taxon>
        <taxon>Pseudomonas</taxon>
    </lineage>
</organism>
<dbReference type="AlphaFoldDB" id="A0AAD0L5J8"/>
<evidence type="ECO:0000313" key="2">
    <source>
        <dbReference type="EMBL" id="AXA24266.1"/>
    </source>
</evidence>
<dbReference type="Proteomes" id="UP000251617">
    <property type="component" value="Chromosome"/>
</dbReference>
<proteinExistence type="predicted"/>
<name>A0AAD0L5J8_PSEPU</name>
<sequence>MTFTTIEADSIIASLSDAGEYELNRNKAKYEKQRKENESFLAKLEQEVKDIRADGFIVIDNPDSPESEKQIIRDKVNSKSAEVKQAHQEKDAIKLVLNRIDKMLDELVTKKNHEQLLKYLKSQGITTVEQLKSALSNNH</sequence>
<protein>
    <submittedName>
        <fullName evidence="2">Uncharacterized protein</fullName>
    </submittedName>
</protein>
<gene>
    <name evidence="2" type="ORF">C1S65_09135</name>
</gene>
<dbReference type="RefSeq" id="WP_112897827.1">
    <property type="nucleotide sequence ID" value="NZ_CP030750.1"/>
</dbReference>